<gene>
    <name evidence="2" type="ORF">CKY47_24130</name>
</gene>
<sequence>MLGATALLSFARWNMSTALVLAKTLNLASIGLFYAYFMLPLLAVYGAAWYSVSESALRRPLRHAVPVLLGALALVFATQPLGRTLPYLVPLVVPVFRLFARRSRWMLVAIRRCVAGFVIIAFLFVTAVGRVSWLPLEMVTTDQGEVRTGWVLESGDHDLTFMDERDDHAQIIRQNVIVSRTLCEGKGPNDRGHYPALVLLLDPERRSGLPAC</sequence>
<reference evidence="2 3" key="1">
    <citation type="submission" date="2017-06" db="EMBL/GenBank/DDBJ databases">
        <title>Cultured bacterium strain Saccharothrix yanglingensis Hhs.015.</title>
        <authorList>
            <person name="Xia Y."/>
        </authorList>
    </citation>
    <scope>NUCLEOTIDE SEQUENCE [LARGE SCALE GENOMIC DNA]</scope>
    <source>
        <strain evidence="2 3">Hhs.015</strain>
    </source>
</reference>
<feature type="transmembrane region" description="Helical" evidence="1">
    <location>
        <begin position="112"/>
        <end position="133"/>
    </location>
</feature>
<feature type="transmembrane region" description="Helical" evidence="1">
    <location>
        <begin position="32"/>
        <end position="52"/>
    </location>
</feature>
<protein>
    <recommendedName>
        <fullName evidence="4">Glycosyltransferase RgtA/B/C/D-like domain-containing protein</fullName>
    </recommendedName>
</protein>
<keyword evidence="1" id="KW-1133">Transmembrane helix</keyword>
<evidence type="ECO:0008006" key="4">
    <source>
        <dbReference type="Google" id="ProtNLM"/>
    </source>
</evidence>
<keyword evidence="1" id="KW-0472">Membrane</keyword>
<proteinExistence type="predicted"/>
<evidence type="ECO:0000256" key="1">
    <source>
        <dbReference type="SAM" id="Phobius"/>
    </source>
</evidence>
<organism evidence="2 3">
    <name type="scientific">Saccharothrix yanglingensis</name>
    <dbReference type="NCBI Taxonomy" id="659496"/>
    <lineage>
        <taxon>Bacteria</taxon>
        <taxon>Bacillati</taxon>
        <taxon>Actinomycetota</taxon>
        <taxon>Actinomycetes</taxon>
        <taxon>Pseudonocardiales</taxon>
        <taxon>Pseudonocardiaceae</taxon>
        <taxon>Saccharothrix</taxon>
    </lineage>
</organism>
<evidence type="ECO:0000313" key="2">
    <source>
        <dbReference type="EMBL" id="MDQ2587016.1"/>
    </source>
</evidence>
<comment type="caution">
    <text evidence="2">The sequence shown here is derived from an EMBL/GenBank/DDBJ whole genome shotgun (WGS) entry which is preliminary data.</text>
</comment>
<name>A0ABU0X4T2_9PSEU</name>
<keyword evidence="3" id="KW-1185">Reference proteome</keyword>
<dbReference type="Proteomes" id="UP001225605">
    <property type="component" value="Unassembled WGS sequence"/>
</dbReference>
<dbReference type="EMBL" id="NSDM01000011">
    <property type="protein sequence ID" value="MDQ2587016.1"/>
    <property type="molecule type" value="Genomic_DNA"/>
</dbReference>
<keyword evidence="1" id="KW-0812">Transmembrane</keyword>
<accession>A0ABU0X4T2</accession>
<evidence type="ECO:0000313" key="3">
    <source>
        <dbReference type="Proteomes" id="UP001225605"/>
    </source>
</evidence>